<dbReference type="Gene3D" id="1.10.10.10">
    <property type="entry name" value="Winged helix-like DNA-binding domain superfamily/Winged helix DNA-binding domain"/>
    <property type="match status" value="1"/>
</dbReference>
<evidence type="ECO:0000256" key="2">
    <source>
        <dbReference type="ARBA" id="ARBA00023002"/>
    </source>
</evidence>
<dbReference type="InterPro" id="IPR007526">
    <property type="entry name" value="SWIRM"/>
</dbReference>
<dbReference type="Gene3D" id="3.50.50.60">
    <property type="entry name" value="FAD/NAD(P)-binding domain"/>
    <property type="match status" value="2"/>
</dbReference>
<dbReference type="GO" id="GO:0008168">
    <property type="term" value="F:methyltransferase activity"/>
    <property type="evidence" value="ECO:0007669"/>
    <property type="project" value="UniProtKB-KW"/>
</dbReference>
<dbReference type="InterPro" id="IPR036910">
    <property type="entry name" value="HMG_box_dom_sf"/>
</dbReference>
<dbReference type="SUPFAM" id="SSF47095">
    <property type="entry name" value="HMG-box"/>
    <property type="match status" value="1"/>
</dbReference>
<protein>
    <submittedName>
        <fullName evidence="6">Lysine-specific histone demethylase</fullName>
    </submittedName>
</protein>
<name>F0XHG1_GROCL</name>
<feature type="compositionally biased region" description="Basic and acidic residues" evidence="4">
    <location>
        <begin position="1"/>
        <end position="13"/>
    </location>
</feature>
<feature type="compositionally biased region" description="Low complexity" evidence="4">
    <location>
        <begin position="1325"/>
        <end position="1340"/>
    </location>
</feature>
<gene>
    <name evidence="6" type="ORF">CMQ_3201</name>
</gene>
<feature type="compositionally biased region" description="Acidic residues" evidence="4">
    <location>
        <begin position="130"/>
        <end position="154"/>
    </location>
</feature>
<dbReference type="EMBL" id="GL629769">
    <property type="protein sequence ID" value="EFX03272.1"/>
    <property type="molecule type" value="Genomic_DNA"/>
</dbReference>
<evidence type="ECO:0000256" key="3">
    <source>
        <dbReference type="SAM" id="Coils"/>
    </source>
</evidence>
<dbReference type="Pfam" id="PF01593">
    <property type="entry name" value="Amino_oxidase"/>
    <property type="match status" value="2"/>
</dbReference>
<keyword evidence="3" id="KW-0175">Coiled coil</keyword>
<feature type="compositionally biased region" description="Basic and acidic residues" evidence="4">
    <location>
        <begin position="543"/>
        <end position="554"/>
    </location>
</feature>
<feature type="region of interest" description="Disordered" evidence="4">
    <location>
        <begin position="530"/>
        <end position="554"/>
    </location>
</feature>
<dbReference type="eggNOG" id="KOG0029">
    <property type="taxonomic scope" value="Eukaryota"/>
</dbReference>
<dbReference type="GeneID" id="25976276"/>
<feature type="coiled-coil region" evidence="3">
    <location>
        <begin position="1271"/>
        <end position="1305"/>
    </location>
</feature>
<reference evidence="6 7" key="1">
    <citation type="journal article" date="2011" name="Proc. Natl. Acad. Sci. U.S.A.">
        <title>Genome and transcriptome analyses of the mountain pine beetle-fungal symbiont Grosmannia clavigera, a lodgepole pine pathogen.</title>
        <authorList>
            <person name="DiGuistini S."/>
            <person name="Wang Y."/>
            <person name="Liao N.Y."/>
            <person name="Taylor G."/>
            <person name="Tanguay P."/>
            <person name="Feau N."/>
            <person name="Henrissat B."/>
            <person name="Chan S.K."/>
            <person name="Hesse-Orce U."/>
            <person name="Alamouti S.M."/>
            <person name="Tsui C.K.M."/>
            <person name="Docking R.T."/>
            <person name="Levasseur A."/>
            <person name="Haridas S."/>
            <person name="Robertson G."/>
            <person name="Birol I."/>
            <person name="Holt R.A."/>
            <person name="Marra M.A."/>
            <person name="Hamelin R.C."/>
            <person name="Hirst M."/>
            <person name="Jones S.J.M."/>
            <person name="Bohlmann J."/>
            <person name="Breuil C."/>
        </authorList>
    </citation>
    <scope>NUCLEOTIDE SEQUENCE [LARGE SCALE GENOMIC DNA]</scope>
    <source>
        <strain evidence="7">kw1407 / UAMH 11150</strain>
    </source>
</reference>
<evidence type="ECO:0000256" key="4">
    <source>
        <dbReference type="SAM" id="MobiDB-lite"/>
    </source>
</evidence>
<feature type="region of interest" description="Disordered" evidence="4">
    <location>
        <begin position="1132"/>
        <end position="1172"/>
    </location>
</feature>
<dbReference type="GO" id="GO:0016491">
    <property type="term" value="F:oxidoreductase activity"/>
    <property type="evidence" value="ECO:0007669"/>
    <property type="project" value="UniProtKB-KW"/>
</dbReference>
<dbReference type="Gene3D" id="3.90.660.10">
    <property type="match status" value="1"/>
</dbReference>
<keyword evidence="2" id="KW-0560">Oxidoreductase</keyword>
<dbReference type="InterPro" id="IPR009057">
    <property type="entry name" value="Homeodomain-like_sf"/>
</dbReference>
<dbReference type="InterPro" id="IPR050281">
    <property type="entry name" value="Flavin_monoamine_oxidase"/>
</dbReference>
<dbReference type="GO" id="GO:0050660">
    <property type="term" value="F:flavin adenine dinucleotide binding"/>
    <property type="evidence" value="ECO:0007669"/>
    <property type="project" value="TreeGrafter"/>
</dbReference>
<feature type="compositionally biased region" description="Polar residues" evidence="4">
    <location>
        <begin position="72"/>
        <end position="99"/>
    </location>
</feature>
<feature type="region of interest" description="Disordered" evidence="4">
    <location>
        <begin position="72"/>
        <end position="212"/>
    </location>
</feature>
<dbReference type="GO" id="GO:0010468">
    <property type="term" value="P:regulation of gene expression"/>
    <property type="evidence" value="ECO:0007669"/>
    <property type="project" value="UniProtKB-ARBA"/>
</dbReference>
<proteinExistence type="inferred from homology"/>
<dbReference type="RefSeq" id="XP_014172754.1">
    <property type="nucleotide sequence ID" value="XM_014317279.1"/>
</dbReference>
<evidence type="ECO:0000256" key="1">
    <source>
        <dbReference type="ARBA" id="ARBA00005995"/>
    </source>
</evidence>
<sequence>MEGYEDDGHHGGDVSDDSTLSELSSPSDMPDDFKYFALSPEYNSIEAAPGAVPNAGLQPIGPIESLIESAETATGNLFETPASRASSEDSCLSTANSMYSLGEEESHTDMEASIEDSVESFIEVYAEEPPSGDDDERDEPSAEPEEGLPDEELPEEHIPEEQTLEDHADRLAIEPAGTCPDEATEQPGDKPTKLEPEKARPLGHVVPSLPPLRESVHKSLASSVSAITDRSELYSIPSLASSSSKATTPIDSDIPLDVSNPSPQLSSAPASMQAPLPQSLRKLSLSLLPDLQPPQSAVVHLQHTISSLASVSQLPASPVPTSPKPSLPIRIVHKVRPKSSIPADLSAREYARQCVAAAESSRLNPYALDEEERMILRQHISHAQVTTYLNIRNGILRLWVRRPQVAVTRQEAIGCAKDNRWFDAANVCFHWLVRRGFINFGCAQIRGIQASVADKVKDNAGGSSSMPSGKQQRRKRIIVIGAGLAGLGCARQLDSLFKQYTNRFLELGKQPPPDVVVLEGRSRIGGRVYSRPFQQQQQPQQGEAKEEGNESGERPVFRCTAEMGGMIITGFDRGNPLNVLVRGQLGLPYHALWSETTIHDTDGKPVDSRRDGLAENLFNECLDRVSEYKFKTPVQAPVEGNRDLMDEGRDSSSSAEGHRMIAQVEDAQAATAQAARTVQAVATTAKMAQEAVALAATQLETLAAKPSAQKATILPQNGLSVLPARGTPGVPGVLPAAYKVQKMGWDLRPGVVESRDLHLDAAAKAPGATLGFVIDEAIRQYQEMVDFGAKDFRLLNWHIANLEYSTAINHSRLSLQGWDIDAGNEWEGKHSRVIGGYQSVPRGLMLCPTPLNLRRNMIVTKISYSLDTGGSNATGHNGWEEGSAPVIIECEGGYSFEADYVVNTIPLGVLKHGNVEFEPPLPEWKTDVIRRLGYGVLNKVILTFPRVFWDPKYDIFGVLREPSNGSSLDQQDYSRRRGSMFQGFNVTTTTGLPCLLALMAGDAAYDTETSSNDELVAEAMAVLRSVFGAEKVPAPAEAVVTRWASDPFARGSYSSAGPEMRIDDYDVMARSVGRHLLFAGEHTTGAHPATVHGAYLSGLRAASELIEELLGPIDVPVPLVIPREMAASLKRKAVREEEESAGGGATGDESGSGSAAGKGGASLGSSHRAVKARLRRRMEEREQQMEKYVQAHIGERPLQPARVVDTSYLLFSKANYERARKKCEETMMSRRKGGSGNGSGLSSARALPNDVRVLTSKMWRSASADERRPYAERASAEKQAYVAALEQHRQEAAEWDRQATVLRSTFAAENSDPTATVASAVIAASSSNSNSNSNSRSSSSMEQIARSPSAMTLDKPEPPAVPRRLRRLTSQAMDADNSDVDMTG</sequence>
<dbReference type="PROSITE" id="PS50934">
    <property type="entry name" value="SWIRM"/>
    <property type="match status" value="1"/>
</dbReference>
<feature type="compositionally biased region" description="Basic and acidic residues" evidence="4">
    <location>
        <begin position="187"/>
        <end position="200"/>
    </location>
</feature>
<dbReference type="SUPFAM" id="SSF54373">
    <property type="entry name" value="FAD-linked reductases, C-terminal domain"/>
    <property type="match status" value="1"/>
</dbReference>
<evidence type="ECO:0000259" key="5">
    <source>
        <dbReference type="PROSITE" id="PS50934"/>
    </source>
</evidence>
<keyword evidence="6" id="KW-0808">Transferase</keyword>
<dbReference type="HOGENOM" id="CLU_004498_1_1_1"/>
<dbReference type="GO" id="GO:0003682">
    <property type="term" value="F:chromatin binding"/>
    <property type="evidence" value="ECO:0007669"/>
    <property type="project" value="TreeGrafter"/>
</dbReference>
<feature type="compositionally biased region" description="Polar residues" evidence="4">
    <location>
        <begin position="259"/>
        <end position="270"/>
    </location>
</feature>
<evidence type="ECO:0000313" key="7">
    <source>
        <dbReference type="Proteomes" id="UP000007796"/>
    </source>
</evidence>
<dbReference type="SUPFAM" id="SSF46689">
    <property type="entry name" value="Homeodomain-like"/>
    <property type="match status" value="1"/>
</dbReference>
<feature type="region of interest" description="Disordered" evidence="4">
    <location>
        <begin position="1324"/>
        <end position="1384"/>
    </location>
</feature>
<dbReference type="Proteomes" id="UP000007796">
    <property type="component" value="Unassembled WGS sequence"/>
</dbReference>
<dbReference type="InterPro" id="IPR036188">
    <property type="entry name" value="FAD/NAD-bd_sf"/>
</dbReference>
<keyword evidence="6" id="KW-0489">Methyltransferase</keyword>
<dbReference type="SUPFAM" id="SSF51905">
    <property type="entry name" value="FAD/NAD(P)-binding domain"/>
    <property type="match status" value="1"/>
</dbReference>
<dbReference type="GO" id="GO:0032259">
    <property type="term" value="P:methylation"/>
    <property type="evidence" value="ECO:0007669"/>
    <property type="project" value="UniProtKB-KW"/>
</dbReference>
<dbReference type="GO" id="GO:0006338">
    <property type="term" value="P:chromatin remodeling"/>
    <property type="evidence" value="ECO:0007669"/>
    <property type="project" value="TreeGrafter"/>
</dbReference>
<feature type="compositionally biased region" description="Basic and acidic residues" evidence="4">
    <location>
        <begin position="155"/>
        <end position="172"/>
    </location>
</feature>
<dbReference type="InterPro" id="IPR036388">
    <property type="entry name" value="WH-like_DNA-bd_sf"/>
</dbReference>
<feature type="domain" description="SWIRM" evidence="5">
    <location>
        <begin position="354"/>
        <end position="449"/>
    </location>
</feature>
<feature type="region of interest" description="Disordered" evidence="4">
    <location>
        <begin position="239"/>
        <end position="273"/>
    </location>
</feature>
<dbReference type="STRING" id="655863.F0XHG1"/>
<dbReference type="CDD" id="cd00084">
    <property type="entry name" value="HMG-box_SF"/>
    <property type="match status" value="1"/>
</dbReference>
<dbReference type="PANTHER" id="PTHR10742">
    <property type="entry name" value="FLAVIN MONOAMINE OXIDASE"/>
    <property type="match status" value="1"/>
</dbReference>
<organism evidence="7">
    <name type="scientific">Grosmannia clavigera (strain kw1407 / UAMH 11150)</name>
    <name type="common">Blue stain fungus</name>
    <name type="synonym">Graphiocladiella clavigera</name>
    <dbReference type="NCBI Taxonomy" id="655863"/>
    <lineage>
        <taxon>Eukaryota</taxon>
        <taxon>Fungi</taxon>
        <taxon>Dikarya</taxon>
        <taxon>Ascomycota</taxon>
        <taxon>Pezizomycotina</taxon>
        <taxon>Sordariomycetes</taxon>
        <taxon>Sordariomycetidae</taxon>
        <taxon>Ophiostomatales</taxon>
        <taxon>Ophiostomataceae</taxon>
        <taxon>Leptographium</taxon>
    </lineage>
</organism>
<dbReference type="InterPro" id="IPR002937">
    <property type="entry name" value="Amino_oxidase"/>
</dbReference>
<dbReference type="Pfam" id="PF04433">
    <property type="entry name" value="SWIRM"/>
    <property type="match status" value="1"/>
</dbReference>
<dbReference type="FunFam" id="1.10.10.10:FF:000064">
    <property type="entry name" value="Lysine-specific histone demethylase 1A"/>
    <property type="match status" value="1"/>
</dbReference>
<accession>F0XHG1</accession>
<evidence type="ECO:0000313" key="6">
    <source>
        <dbReference type="EMBL" id="EFX03272.1"/>
    </source>
</evidence>
<dbReference type="OrthoDB" id="9982100at2759"/>
<comment type="similarity">
    <text evidence="1">Belongs to the flavin monoamine oxidase family.</text>
</comment>
<dbReference type="InParanoid" id="F0XHG1"/>
<keyword evidence="7" id="KW-1185">Reference proteome</keyword>
<feature type="region of interest" description="Disordered" evidence="4">
    <location>
        <begin position="1"/>
        <end position="32"/>
    </location>
</feature>
<dbReference type="Gene3D" id="1.10.30.10">
    <property type="entry name" value="High mobility group box domain"/>
    <property type="match status" value="1"/>
</dbReference>
<dbReference type="PANTHER" id="PTHR10742:SF386">
    <property type="entry name" value="LYSINE-SPECIFIC HISTONE DEMETHYLASE 1A"/>
    <property type="match status" value="1"/>
</dbReference>